<dbReference type="CDD" id="cd00090">
    <property type="entry name" value="HTH_ARSR"/>
    <property type="match status" value="1"/>
</dbReference>
<dbReference type="RefSeq" id="WP_218604646.1">
    <property type="nucleotide sequence ID" value="NZ_JADQDJ010000245.1"/>
</dbReference>
<gene>
    <name evidence="2" type="ORF">I4I81_16935</name>
</gene>
<evidence type="ECO:0000313" key="2">
    <source>
        <dbReference type="EMBL" id="MBW0135932.1"/>
    </source>
</evidence>
<organism evidence="2 3">
    <name type="scientific">Pseudonocardia abyssalis</name>
    <dbReference type="NCBI Taxonomy" id="2792008"/>
    <lineage>
        <taxon>Bacteria</taxon>
        <taxon>Bacillati</taxon>
        <taxon>Actinomycetota</taxon>
        <taxon>Actinomycetes</taxon>
        <taxon>Pseudonocardiales</taxon>
        <taxon>Pseudonocardiaceae</taxon>
        <taxon>Pseudonocardia</taxon>
    </lineage>
</organism>
<dbReference type="EMBL" id="JADQDK010000001">
    <property type="protein sequence ID" value="MBW0135932.1"/>
    <property type="molecule type" value="Genomic_DNA"/>
</dbReference>
<name>A0ABS6UUT6_9PSEU</name>
<feature type="domain" description="HTH arsR-type" evidence="1">
    <location>
        <begin position="13"/>
        <end position="108"/>
    </location>
</feature>
<sequence>MTEDARSYITDPKALRALSHPTRWTIIELLGAERTATATRCAEYSGESVASCSYHLGMLAKYGFVEPAEGGDGREKPWRLTRRDQSWRAADLEPDAAMAAETLSEVFLDHEVGQIKDWVRRASRESAQWQEAAGMSGRALYCTPDELVALQAGFDELVAAYRARDDDPAARPDGARLVRLLLSGRLVRARSDDRQETP</sequence>
<dbReference type="InterPro" id="IPR001845">
    <property type="entry name" value="HTH_ArsR_DNA-bd_dom"/>
</dbReference>
<evidence type="ECO:0000259" key="1">
    <source>
        <dbReference type="SMART" id="SM00418"/>
    </source>
</evidence>
<accession>A0ABS6UUT6</accession>
<dbReference type="SMART" id="SM00418">
    <property type="entry name" value="HTH_ARSR"/>
    <property type="match status" value="1"/>
</dbReference>
<protein>
    <submittedName>
        <fullName evidence="2">Winged helix-turn-helix transcriptional regulator</fullName>
    </submittedName>
</protein>
<keyword evidence="3" id="KW-1185">Reference proteome</keyword>
<dbReference type="InterPro" id="IPR011991">
    <property type="entry name" value="ArsR-like_HTH"/>
</dbReference>
<reference evidence="2 3" key="1">
    <citation type="submission" date="2020-11" db="EMBL/GenBank/DDBJ databases">
        <title>Pseudonocardia abyssalis sp. nov. and Pseudonocardia oceani sp. nov., description and phylogenomic analysis of two novel actinomycetes isolated from the deep Southern Ocean.</title>
        <authorList>
            <person name="Parra J."/>
        </authorList>
    </citation>
    <scope>NUCLEOTIDE SEQUENCE [LARGE SCALE GENOMIC DNA]</scope>
    <source>
        <strain evidence="2 3">KRD-168</strain>
    </source>
</reference>
<dbReference type="Proteomes" id="UP000694287">
    <property type="component" value="Unassembled WGS sequence"/>
</dbReference>
<comment type="caution">
    <text evidence="2">The sequence shown here is derived from an EMBL/GenBank/DDBJ whole genome shotgun (WGS) entry which is preliminary data.</text>
</comment>
<proteinExistence type="predicted"/>
<evidence type="ECO:0000313" key="3">
    <source>
        <dbReference type="Proteomes" id="UP000694287"/>
    </source>
</evidence>